<comment type="caution">
    <text evidence="1">The sequence shown here is derived from an EMBL/GenBank/DDBJ whole genome shotgun (WGS) entry which is preliminary data.</text>
</comment>
<dbReference type="AlphaFoldDB" id="A0A9P9WZL5"/>
<proteinExistence type="predicted"/>
<organism evidence="1 2">
    <name type="scientific">Colletotrichum abscissum</name>
    <dbReference type="NCBI Taxonomy" id="1671311"/>
    <lineage>
        <taxon>Eukaryota</taxon>
        <taxon>Fungi</taxon>
        <taxon>Dikarya</taxon>
        <taxon>Ascomycota</taxon>
        <taxon>Pezizomycotina</taxon>
        <taxon>Sordariomycetes</taxon>
        <taxon>Hypocreomycetidae</taxon>
        <taxon>Glomerellales</taxon>
        <taxon>Glomerellaceae</taxon>
        <taxon>Colletotrichum</taxon>
        <taxon>Colletotrichum acutatum species complex</taxon>
    </lineage>
</organism>
<dbReference type="EMBL" id="SDAQ01000272">
    <property type="protein sequence ID" value="KAI3528114.1"/>
    <property type="molecule type" value="Genomic_DNA"/>
</dbReference>
<protein>
    <submittedName>
        <fullName evidence="1">Uncharacterized protein</fullName>
    </submittedName>
</protein>
<sequence length="165" mass="18264">MATPWPQEQTWPTHHREHATQLSRHLQTALKSIDTANEHPLDPKAVRLTLITTIALLAKLQKLPKLGHLHQAIESLRTENKTANESNIRKSRTIRITMQQNTAELKENTNTTRAASAATKEAWKASELAVKVVKDIKALEPMNQGNTVQSYTSVAARGGLAGEHA</sequence>
<keyword evidence="2" id="KW-1185">Reference proteome</keyword>
<gene>
    <name evidence="1" type="ORF">CABS02_15204</name>
</gene>
<evidence type="ECO:0000313" key="1">
    <source>
        <dbReference type="EMBL" id="KAI3528114.1"/>
    </source>
</evidence>
<accession>A0A9P9WZL5</accession>
<reference evidence="1" key="1">
    <citation type="submission" date="2019-01" db="EMBL/GenBank/DDBJ databases">
        <title>Colletotrichum abscissum LGMF1257.</title>
        <authorList>
            <person name="Baroncelli R."/>
        </authorList>
    </citation>
    <scope>NUCLEOTIDE SEQUENCE</scope>
    <source>
        <strain evidence="1">Ca142</strain>
    </source>
</reference>
<dbReference type="OrthoDB" id="4836118at2759"/>
<dbReference type="Proteomes" id="UP001056436">
    <property type="component" value="Unassembled WGS sequence"/>
</dbReference>
<name>A0A9P9WZL5_9PEZI</name>
<evidence type="ECO:0000313" key="2">
    <source>
        <dbReference type="Proteomes" id="UP001056436"/>
    </source>
</evidence>